<evidence type="ECO:0000313" key="10">
    <source>
        <dbReference type="EMBL" id="LAB06925.1"/>
    </source>
</evidence>
<evidence type="ECO:0000256" key="4">
    <source>
        <dbReference type="ARBA" id="ARBA00022771"/>
    </source>
</evidence>
<feature type="compositionally biased region" description="Basic and acidic residues" evidence="8">
    <location>
        <begin position="186"/>
        <end position="200"/>
    </location>
</feature>
<keyword evidence="2" id="KW-0479">Metal-binding</keyword>
<evidence type="ECO:0000256" key="5">
    <source>
        <dbReference type="ARBA" id="ARBA00022833"/>
    </source>
</evidence>
<proteinExistence type="inferred from homology"/>
<dbReference type="PROSITE" id="PS51799">
    <property type="entry name" value="ZF_C2H2_AKAP95"/>
    <property type="match status" value="2"/>
</dbReference>
<keyword evidence="4 7" id="KW-0863">Zinc-finger</keyword>
<comment type="similarity">
    <text evidence="7">Belongs to the AKAP95 family.</text>
</comment>
<dbReference type="AlphaFoldDB" id="A0A2D4KDZ9"/>
<dbReference type="PANTHER" id="PTHR12190:SF6">
    <property type="entry name" value="A-KINASE ANCHOR PROTEIN 8"/>
    <property type="match status" value="1"/>
</dbReference>
<keyword evidence="5" id="KW-0862">Zinc</keyword>
<feature type="domain" description="C2H2 AKAP95-type" evidence="9">
    <location>
        <begin position="13"/>
        <end position="35"/>
    </location>
</feature>
<dbReference type="EMBL" id="IACL01053292">
    <property type="protein sequence ID" value="LAB06925.1"/>
    <property type="molecule type" value="Transcribed_RNA"/>
</dbReference>
<evidence type="ECO:0000256" key="2">
    <source>
        <dbReference type="ARBA" id="ARBA00022723"/>
    </source>
</evidence>
<accession>A0A2D4KDZ9</accession>
<protein>
    <recommendedName>
        <fullName evidence="9">C2H2 AKAP95-type domain-containing protein</fullName>
    </recommendedName>
</protein>
<feature type="compositionally biased region" description="Basic and acidic residues" evidence="8">
    <location>
        <begin position="230"/>
        <end position="244"/>
    </location>
</feature>
<evidence type="ECO:0000256" key="1">
    <source>
        <dbReference type="ARBA" id="ARBA00004123"/>
    </source>
</evidence>
<keyword evidence="3" id="KW-0677">Repeat</keyword>
<dbReference type="InterPro" id="IPR007071">
    <property type="entry name" value="AKAP95"/>
</dbReference>
<dbReference type="PANTHER" id="PTHR12190">
    <property type="entry name" value="A-KINASE ANCHOR PROTEIN AKAP 8"/>
    <property type="match status" value="1"/>
</dbReference>
<dbReference type="GO" id="GO:0016363">
    <property type="term" value="C:nuclear matrix"/>
    <property type="evidence" value="ECO:0007669"/>
    <property type="project" value="TreeGrafter"/>
</dbReference>
<name>A0A2D4KDZ9_9SAUR</name>
<evidence type="ECO:0000259" key="9">
    <source>
        <dbReference type="PROSITE" id="PS51799"/>
    </source>
</evidence>
<feature type="compositionally biased region" description="Polar residues" evidence="8">
    <location>
        <begin position="300"/>
        <end position="309"/>
    </location>
</feature>
<feature type="region of interest" description="Disordered" evidence="8">
    <location>
        <begin position="177"/>
        <end position="309"/>
    </location>
</feature>
<feature type="domain" description="C2H2 AKAP95-type" evidence="9">
    <location>
        <begin position="102"/>
        <end position="125"/>
    </location>
</feature>
<evidence type="ECO:0000256" key="3">
    <source>
        <dbReference type="ARBA" id="ARBA00022737"/>
    </source>
</evidence>
<evidence type="ECO:0000256" key="6">
    <source>
        <dbReference type="ARBA" id="ARBA00023242"/>
    </source>
</evidence>
<feature type="compositionally biased region" description="Basic and acidic residues" evidence="8">
    <location>
        <begin position="257"/>
        <end position="284"/>
    </location>
</feature>
<evidence type="ECO:0000256" key="8">
    <source>
        <dbReference type="SAM" id="MobiDB-lite"/>
    </source>
</evidence>
<dbReference type="Pfam" id="PF04988">
    <property type="entry name" value="AKAP95"/>
    <property type="match status" value="1"/>
</dbReference>
<feature type="region of interest" description="Disordered" evidence="8">
    <location>
        <begin position="67"/>
        <end position="87"/>
    </location>
</feature>
<dbReference type="GO" id="GO:0034237">
    <property type="term" value="F:protein kinase A regulatory subunit binding"/>
    <property type="evidence" value="ECO:0007669"/>
    <property type="project" value="TreeGrafter"/>
</dbReference>
<organism evidence="10">
    <name type="scientific">Micrurus paraensis</name>
    <dbReference type="NCBI Taxonomy" id="1970185"/>
    <lineage>
        <taxon>Eukaryota</taxon>
        <taxon>Metazoa</taxon>
        <taxon>Chordata</taxon>
        <taxon>Craniata</taxon>
        <taxon>Vertebrata</taxon>
        <taxon>Euteleostomi</taxon>
        <taxon>Lepidosauria</taxon>
        <taxon>Squamata</taxon>
        <taxon>Bifurcata</taxon>
        <taxon>Unidentata</taxon>
        <taxon>Episquamata</taxon>
        <taxon>Toxicofera</taxon>
        <taxon>Serpentes</taxon>
        <taxon>Colubroidea</taxon>
        <taxon>Elapidae</taxon>
        <taxon>Elapinae</taxon>
        <taxon>Micrurus</taxon>
    </lineage>
</organism>
<dbReference type="GO" id="GO:0008270">
    <property type="term" value="F:zinc ion binding"/>
    <property type="evidence" value="ECO:0007669"/>
    <property type="project" value="UniProtKB-KW"/>
</dbReference>
<keyword evidence="6" id="KW-0539">Nucleus</keyword>
<dbReference type="InterPro" id="IPR034736">
    <property type="entry name" value="ZF_C2H2_AKAP95"/>
</dbReference>
<dbReference type="GO" id="GO:0003677">
    <property type="term" value="F:DNA binding"/>
    <property type="evidence" value="ECO:0007669"/>
    <property type="project" value="InterPro"/>
</dbReference>
<comment type="subcellular location">
    <subcellularLocation>
        <location evidence="1">Nucleus</location>
    </subcellularLocation>
</comment>
<evidence type="ECO:0000256" key="7">
    <source>
        <dbReference type="PROSITE-ProRule" id="PRU01140"/>
    </source>
</evidence>
<sequence>MRDRAMDRIQFACSICKFRTFENEEMEKHLQSKFHKEVLRYIGTKLPDKTVEFLQKYIVNRNKKIGKRRQELSEKEGTKPKPDPFKGIGQEHFFKKIEAAHCMACDMLIPAQQHLLQRHLRSVDHNRNRRTAAEHFKKASFHIAKSVLNSKHIVKMLEKYLKGDDPFTDENIDQDVEESEALEGAESEKESATVEKRENTGEVIETSEIIEPSKPEEDEAPCSATGFSKGETDVKEEQAEERPGVSETAEVPPQENLDEKAEEVQVEKQQFVEEGKENAPEIRTAESSSVEEDPVGVTNRELSQESPNE</sequence>
<reference evidence="10" key="1">
    <citation type="submission" date="2017-07" db="EMBL/GenBank/DDBJ databases">
        <authorList>
            <person name="Mikheyev A."/>
            <person name="Grau M."/>
        </authorList>
    </citation>
    <scope>NUCLEOTIDE SEQUENCE</scope>
    <source>
        <tissue evidence="10">Venom_gland</tissue>
    </source>
</reference>
<reference evidence="10" key="2">
    <citation type="submission" date="2017-11" db="EMBL/GenBank/DDBJ databases">
        <title>Coralsnake Venomics: Analyses of Venom Gland Transcriptomes and Proteomes of Six Brazilian Taxa.</title>
        <authorList>
            <person name="Aird S.D."/>
            <person name="Jorge da Silva N."/>
            <person name="Qiu L."/>
            <person name="Villar-Briones A."/>
            <person name="Aparecida-Saddi V."/>
            <person name="Campos-Telles M.P."/>
            <person name="Grau M."/>
            <person name="Mikheyev A.S."/>
        </authorList>
    </citation>
    <scope>NUCLEOTIDE SEQUENCE</scope>
    <source>
        <tissue evidence="10">Venom_gland</tissue>
    </source>
</reference>
<feature type="compositionally biased region" description="Basic and acidic residues" evidence="8">
    <location>
        <begin position="68"/>
        <end position="84"/>
    </location>
</feature>